<sequence length="104" mass="10949">MYGITAVRFEPSGAPRIDQVLMGLLARDGSGWDLPPASVPLAAVIDRLLEGDEIVAVCEASGGKLVHSGPAALQVQDSLHGGWEESIAFPDDGKTPGLRDLPRF</sequence>
<protein>
    <recommendedName>
        <fullName evidence="3">DUF3892 domain-containing protein</fullName>
    </recommendedName>
</protein>
<gene>
    <name evidence="1" type="ORF">D3F03_07215</name>
</gene>
<comment type="caution">
    <text evidence="1">The sequence shown here is derived from an EMBL/GenBank/DDBJ whole genome shotgun (WGS) entry which is preliminary data.</text>
</comment>
<dbReference type="Proteomes" id="UP000266302">
    <property type="component" value="Unassembled WGS sequence"/>
</dbReference>
<name>A0A398C744_9BURK</name>
<dbReference type="RefSeq" id="WP_119108728.1">
    <property type="nucleotide sequence ID" value="NZ_QXJC01000003.1"/>
</dbReference>
<evidence type="ECO:0008006" key="3">
    <source>
        <dbReference type="Google" id="ProtNLM"/>
    </source>
</evidence>
<reference evidence="1 2" key="1">
    <citation type="submission" date="2018-09" db="EMBL/GenBank/DDBJ databases">
        <title>Draft genome of Simplicispira sp. NY-02.</title>
        <authorList>
            <person name="Im W.T."/>
        </authorList>
    </citation>
    <scope>NUCLEOTIDE SEQUENCE [LARGE SCALE GENOMIC DNA]</scope>
    <source>
        <strain evidence="1 2">NY-02</strain>
    </source>
</reference>
<dbReference type="AlphaFoldDB" id="A0A398C744"/>
<evidence type="ECO:0000313" key="2">
    <source>
        <dbReference type="Proteomes" id="UP000266302"/>
    </source>
</evidence>
<dbReference type="OrthoDB" id="8906356at2"/>
<organism evidence="1 2">
    <name type="scientific">Simplicispira hankyongi</name>
    <dbReference type="NCBI Taxonomy" id="2315688"/>
    <lineage>
        <taxon>Bacteria</taxon>
        <taxon>Pseudomonadati</taxon>
        <taxon>Pseudomonadota</taxon>
        <taxon>Betaproteobacteria</taxon>
        <taxon>Burkholderiales</taxon>
        <taxon>Comamonadaceae</taxon>
        <taxon>Simplicispira</taxon>
    </lineage>
</organism>
<keyword evidence="2" id="KW-1185">Reference proteome</keyword>
<dbReference type="EMBL" id="QXJC01000003">
    <property type="protein sequence ID" value="RID98064.1"/>
    <property type="molecule type" value="Genomic_DNA"/>
</dbReference>
<proteinExistence type="predicted"/>
<evidence type="ECO:0000313" key="1">
    <source>
        <dbReference type="EMBL" id="RID98064.1"/>
    </source>
</evidence>
<accession>A0A398C744</accession>